<feature type="domain" description="SIS" evidence="5">
    <location>
        <begin position="48"/>
        <end position="202"/>
    </location>
</feature>
<evidence type="ECO:0000313" key="6">
    <source>
        <dbReference type="EMBL" id="MBO0481678.1"/>
    </source>
</evidence>
<evidence type="ECO:0000313" key="7">
    <source>
        <dbReference type="Proteomes" id="UP000664832"/>
    </source>
</evidence>
<evidence type="ECO:0000256" key="1">
    <source>
        <dbReference type="ARBA" id="ARBA00007748"/>
    </source>
</evidence>
<dbReference type="Gene3D" id="3.40.50.10490">
    <property type="entry name" value="Glucose-6-phosphate isomerase like protein, domain 1"/>
    <property type="match status" value="2"/>
</dbReference>
<protein>
    <submittedName>
        <fullName evidence="6">SIS domain-containing protein</fullName>
    </submittedName>
</protein>
<keyword evidence="2" id="KW-0677">Repeat</keyword>
<dbReference type="InterPro" id="IPR035466">
    <property type="entry name" value="GlmS/AgaS_SIS"/>
</dbReference>
<organism evidence="6 7">
    <name type="scientific">Candidatus Enterococcus courvalinii</name>
    <dbReference type="NCBI Taxonomy" id="2815329"/>
    <lineage>
        <taxon>Bacteria</taxon>
        <taxon>Bacillati</taxon>
        <taxon>Bacillota</taxon>
        <taxon>Bacilli</taxon>
        <taxon>Lactobacillales</taxon>
        <taxon>Enterococcaceae</taxon>
        <taxon>Enterococcus</taxon>
    </lineage>
</organism>
<evidence type="ECO:0000256" key="3">
    <source>
        <dbReference type="ARBA" id="ARBA00022801"/>
    </source>
</evidence>
<dbReference type="EMBL" id="JAFLWI010000006">
    <property type="protein sequence ID" value="MBO0481678.1"/>
    <property type="molecule type" value="Genomic_DNA"/>
</dbReference>
<evidence type="ECO:0000259" key="5">
    <source>
        <dbReference type="PROSITE" id="PS51464"/>
    </source>
</evidence>
<dbReference type="CDD" id="cd05010">
    <property type="entry name" value="SIS_AgaS_like"/>
    <property type="match status" value="1"/>
</dbReference>
<keyword evidence="7" id="KW-1185">Reference proteome</keyword>
<dbReference type="PANTHER" id="PTHR32502:SF3">
    <property type="entry name" value="D-GALACTOSAMINE-6-PHOSPHATE DEAMINASE AGAS-RELATED"/>
    <property type="match status" value="1"/>
</dbReference>
<dbReference type="PROSITE" id="PS51464">
    <property type="entry name" value="SIS"/>
    <property type="match status" value="2"/>
</dbReference>
<dbReference type="SUPFAM" id="SSF53697">
    <property type="entry name" value="SIS domain"/>
    <property type="match status" value="1"/>
</dbReference>
<dbReference type="RefSeq" id="WP_206898472.1">
    <property type="nucleotide sequence ID" value="NZ_JAFLWI010000006.1"/>
</dbReference>
<comment type="caution">
    <text evidence="6">The sequence shown here is derived from an EMBL/GenBank/DDBJ whole genome shotgun (WGS) entry which is preliminary data.</text>
</comment>
<sequence>MLEQRKELEEQGAAITAGEIQQQPELWQETVAIVKEKKEELKEFFEKMSESAKGKRIRVIFTGAGTSQYVGDTIVPYLNGHGETQKFIFQSIGTTDIVAAPQDYLIPDEPTLLVSFARSGNSPESLAAVDLANQVVSTIFHLTITCAAEGSLAKAAEKDPKNFLLLMPEKSNDAGFAMTGSFTCMMLSALLIFDQIADETKGKYVTVLSELGKDILSRATEIKELISPDFQRIVYLGSGSLAGLAREAQLKILELTAGKIATSFDSSMGFRHGPKSFVNDETLVFVFVNNHPYTRTYDLDILEEIHGDKIAKQAIAIAQPGKINYSGQTFQIKETETCLSDGYLALAMILVGQLIALWTSIKIGNTPDTPSPSGTVNRVVKGVTIHDYPENVGKRGENK</sequence>
<reference evidence="6 7" key="1">
    <citation type="submission" date="2021-03" db="EMBL/GenBank/DDBJ databases">
        <title>Enterococcal diversity collection.</title>
        <authorList>
            <person name="Gilmore M.S."/>
            <person name="Schwartzman J."/>
            <person name="Van Tyne D."/>
            <person name="Martin M."/>
            <person name="Earl A.M."/>
            <person name="Manson A.L."/>
            <person name="Straub T."/>
            <person name="Salamzade R."/>
            <person name="Saavedra J."/>
            <person name="Lebreton F."/>
            <person name="Prichula J."/>
            <person name="Schaufler K."/>
            <person name="Gaca A."/>
            <person name="Sgardioli B."/>
            <person name="Wagenaar J."/>
            <person name="Strong T."/>
        </authorList>
    </citation>
    <scope>NUCLEOTIDE SEQUENCE [LARGE SCALE GENOMIC DNA]</scope>
    <source>
        <strain evidence="6 7">MSG2901</strain>
    </source>
</reference>
<name>A0ABS3I0T0_9ENTE</name>
<dbReference type="Proteomes" id="UP000664832">
    <property type="component" value="Unassembled WGS sequence"/>
</dbReference>
<dbReference type="CDD" id="cd05008">
    <property type="entry name" value="SIS_GlmS_GlmD_1"/>
    <property type="match status" value="1"/>
</dbReference>
<comment type="similarity">
    <text evidence="1">Belongs to the SIS family. AgaS subfamily.</text>
</comment>
<dbReference type="InterPro" id="IPR035464">
    <property type="entry name" value="SIS_AgaS"/>
</dbReference>
<feature type="domain" description="SIS" evidence="5">
    <location>
        <begin position="222"/>
        <end position="370"/>
    </location>
</feature>
<dbReference type="InterPro" id="IPR046348">
    <property type="entry name" value="SIS_dom_sf"/>
</dbReference>
<evidence type="ECO:0000256" key="4">
    <source>
        <dbReference type="ARBA" id="ARBA00029292"/>
    </source>
</evidence>
<dbReference type="InterPro" id="IPR001347">
    <property type="entry name" value="SIS_dom"/>
</dbReference>
<keyword evidence="3" id="KW-0378">Hydrolase</keyword>
<dbReference type="PANTHER" id="PTHR32502">
    <property type="entry name" value="N-ACETYLGALACTOSAMINE PERMEASE II COMPONENT-RELATED"/>
    <property type="match status" value="1"/>
</dbReference>
<evidence type="ECO:0000256" key="2">
    <source>
        <dbReference type="ARBA" id="ARBA00022737"/>
    </source>
</evidence>
<gene>
    <name evidence="6" type="ORF">JZO71_04980</name>
</gene>
<comment type="catalytic activity">
    <reaction evidence="4">
        <text>D-galactosamine 6-phosphate + H2O = D-tagatopyranose 1-phosphate + NH4(+)</text>
        <dbReference type="Rhea" id="RHEA:47680"/>
        <dbReference type="ChEBI" id="CHEBI:15377"/>
        <dbReference type="ChEBI" id="CHEBI:28938"/>
        <dbReference type="ChEBI" id="CHEBI:71674"/>
        <dbReference type="ChEBI" id="CHEBI:138150"/>
    </reaction>
</comment>
<accession>A0ABS3I0T0</accession>
<dbReference type="InterPro" id="IPR050303">
    <property type="entry name" value="GatZ_KbaZ_carbometab"/>
</dbReference>
<dbReference type="Pfam" id="PF01380">
    <property type="entry name" value="SIS"/>
    <property type="match status" value="1"/>
</dbReference>
<proteinExistence type="inferred from homology"/>